<dbReference type="InterPro" id="IPR036259">
    <property type="entry name" value="MFS_trans_sf"/>
</dbReference>
<evidence type="ECO:0000256" key="1">
    <source>
        <dbReference type="ARBA" id="ARBA00004141"/>
    </source>
</evidence>
<keyword evidence="4" id="KW-0472">Membrane</keyword>
<dbReference type="InterPro" id="IPR002347">
    <property type="entry name" value="SDR_fam"/>
</dbReference>
<dbReference type="Pfam" id="PF07690">
    <property type="entry name" value="MFS_1"/>
    <property type="match status" value="1"/>
</dbReference>
<dbReference type="SUPFAM" id="SSF103473">
    <property type="entry name" value="MFS general substrate transporter"/>
    <property type="match status" value="1"/>
</dbReference>
<feature type="transmembrane region" description="Helical" evidence="4">
    <location>
        <begin position="56"/>
        <end position="75"/>
    </location>
</feature>
<reference evidence="6 7" key="1">
    <citation type="submission" date="2018-02" db="EMBL/GenBank/DDBJ databases">
        <title>Genome sequence of the basidiomycete white-rot fungus Phlebia centrifuga.</title>
        <authorList>
            <person name="Granchi Z."/>
            <person name="Peng M."/>
            <person name="de Vries R.P."/>
            <person name="Hilden K."/>
            <person name="Makela M.R."/>
            <person name="Grigoriev I."/>
            <person name="Riley R."/>
        </authorList>
    </citation>
    <scope>NUCLEOTIDE SEQUENCE [LARGE SCALE GENOMIC DNA]</scope>
    <source>
        <strain evidence="6 7">FBCC195</strain>
    </source>
</reference>
<dbReference type="InterPro" id="IPR020904">
    <property type="entry name" value="Sc_DH/Rdtase_CS"/>
</dbReference>
<protein>
    <recommendedName>
        <fullName evidence="5">Major facilitator superfamily (MFS) profile domain-containing protein</fullName>
    </recommendedName>
</protein>
<dbReference type="STRING" id="98765.A0A2R6NXF2"/>
<feature type="transmembrane region" description="Helical" evidence="4">
    <location>
        <begin position="138"/>
        <end position="160"/>
    </location>
</feature>
<keyword evidence="2" id="KW-0521">NADP</keyword>
<dbReference type="InterPro" id="IPR036291">
    <property type="entry name" value="NAD(P)-bd_dom_sf"/>
</dbReference>
<feature type="transmembrane region" description="Helical" evidence="4">
    <location>
        <begin position="376"/>
        <end position="400"/>
    </location>
</feature>
<keyword evidence="4" id="KW-1133">Transmembrane helix</keyword>
<dbReference type="PROSITE" id="PS00061">
    <property type="entry name" value="ADH_SHORT"/>
    <property type="match status" value="1"/>
</dbReference>
<proteinExistence type="predicted"/>
<keyword evidence="4" id="KW-0812">Transmembrane</keyword>
<dbReference type="GO" id="GO:0016020">
    <property type="term" value="C:membrane"/>
    <property type="evidence" value="ECO:0007669"/>
    <property type="project" value="UniProtKB-SubCell"/>
</dbReference>
<keyword evidence="7" id="KW-1185">Reference proteome</keyword>
<dbReference type="Gene3D" id="3.40.50.720">
    <property type="entry name" value="NAD(P)-binding Rossmann-like Domain"/>
    <property type="match status" value="1"/>
</dbReference>
<accession>A0A2R6NXF2</accession>
<organism evidence="6 7">
    <name type="scientific">Hermanssonia centrifuga</name>
    <dbReference type="NCBI Taxonomy" id="98765"/>
    <lineage>
        <taxon>Eukaryota</taxon>
        <taxon>Fungi</taxon>
        <taxon>Dikarya</taxon>
        <taxon>Basidiomycota</taxon>
        <taxon>Agaricomycotina</taxon>
        <taxon>Agaricomycetes</taxon>
        <taxon>Polyporales</taxon>
        <taxon>Meruliaceae</taxon>
        <taxon>Hermanssonia</taxon>
    </lineage>
</organism>
<feature type="transmembrane region" description="Helical" evidence="4">
    <location>
        <begin position="406"/>
        <end position="424"/>
    </location>
</feature>
<name>A0A2R6NXF2_9APHY</name>
<gene>
    <name evidence="6" type="ORF">PHLCEN_2v7148</name>
</gene>
<feature type="region of interest" description="Disordered" evidence="3">
    <location>
        <begin position="1"/>
        <end position="35"/>
    </location>
</feature>
<dbReference type="PRINTS" id="PR00081">
    <property type="entry name" value="GDHRDH"/>
</dbReference>
<evidence type="ECO:0000256" key="4">
    <source>
        <dbReference type="SAM" id="Phobius"/>
    </source>
</evidence>
<dbReference type="PANTHER" id="PTHR42910">
    <property type="entry name" value="TRANSPORTER SCO4007-RELATED"/>
    <property type="match status" value="1"/>
</dbReference>
<evidence type="ECO:0000256" key="2">
    <source>
        <dbReference type="ARBA" id="ARBA00022857"/>
    </source>
</evidence>
<feature type="transmembrane region" description="Helical" evidence="4">
    <location>
        <begin position="312"/>
        <end position="331"/>
    </location>
</feature>
<dbReference type="Gene3D" id="1.20.1250.20">
    <property type="entry name" value="MFS general substrate transporter like domains"/>
    <property type="match status" value="1"/>
</dbReference>
<evidence type="ECO:0000313" key="6">
    <source>
        <dbReference type="EMBL" id="PSR79177.1"/>
    </source>
</evidence>
<dbReference type="Proteomes" id="UP000186601">
    <property type="component" value="Unassembled WGS sequence"/>
</dbReference>
<feature type="transmembrane region" description="Helical" evidence="4">
    <location>
        <begin position="172"/>
        <end position="190"/>
    </location>
</feature>
<dbReference type="GO" id="GO:0022857">
    <property type="term" value="F:transmembrane transporter activity"/>
    <property type="evidence" value="ECO:0007669"/>
    <property type="project" value="InterPro"/>
</dbReference>
<dbReference type="Pfam" id="PF00106">
    <property type="entry name" value="adh_short"/>
    <property type="match status" value="1"/>
</dbReference>
<feature type="domain" description="Major facilitator superfamily (MFS) profile" evidence="5">
    <location>
        <begin position="1"/>
        <end position="430"/>
    </location>
</feature>
<evidence type="ECO:0000259" key="5">
    <source>
        <dbReference type="PROSITE" id="PS50850"/>
    </source>
</evidence>
<feature type="compositionally biased region" description="Pro residues" evidence="3">
    <location>
        <begin position="17"/>
        <end position="28"/>
    </location>
</feature>
<dbReference type="PROSITE" id="PS50850">
    <property type="entry name" value="MFS"/>
    <property type="match status" value="1"/>
</dbReference>
<dbReference type="PANTHER" id="PTHR42910:SF1">
    <property type="entry name" value="MAJOR FACILITATOR SUPERFAMILY (MFS) PROFILE DOMAIN-CONTAINING PROTEIN"/>
    <property type="match status" value="1"/>
</dbReference>
<evidence type="ECO:0000256" key="3">
    <source>
        <dbReference type="SAM" id="MobiDB-lite"/>
    </source>
</evidence>
<dbReference type="InterPro" id="IPR011701">
    <property type="entry name" value="MFS"/>
</dbReference>
<dbReference type="SUPFAM" id="SSF51735">
    <property type="entry name" value="NAD(P)-binding Rossmann-fold domains"/>
    <property type="match status" value="1"/>
</dbReference>
<comment type="subcellular location">
    <subcellularLocation>
        <location evidence="1">Membrane</location>
        <topology evidence="1">Multi-pass membrane protein</topology>
    </subcellularLocation>
</comment>
<feature type="transmembrane region" description="Helical" evidence="4">
    <location>
        <begin position="251"/>
        <end position="275"/>
    </location>
</feature>
<sequence>MDIPKSSVRDAEKVSPSPSPTTSIPPAPHHSSVPTRDFGFIPIPKRLHYHEENPPHFGLFLNVLFGIASTFLQLAKSFDVTYADVSRIPTLVQAGYATGLLLVTPLGDLVRRRPLILLLTFTAASLTIGLPITSSVAVFEAISFLVGVASVVPQIMMPFAADLAPPERRASALAIVLSGLLLGVLIARVLSGVIAQFVTWRVVYWVAAGVQFSVLALLYFTLPDYPAKNKHMSYFGILYTMAKFAVTEPMLVQAALILMASMACFTNFWVTLTFLLGGDPYHYSTLVIGLFGLVGIFGIAMAPIIGRTIDRLIPWFAAVLATLGLLVFQSVQTGAGGVHIAAVIIACFGIDVFGDMQQVSLTHAVFGLDPNARSRLNAVLIISIFVGQIIGTAVGTTVFVQYGWRPAAAVSLGFTGFTILVLLARGPHCSRYTWFGWEGGYEMRKSRLHPLHEEHSPDTSSTGGATVRSLSRFPDSLKDLGAKPLVVDFSHSDEQIISAAHEALQIYGYVDVLVNNAANGVIGPVEELKLSDIRSQFQTNLFGVIAFTQPFIAHFRTRRAGHILNVSSIGSSVVPPGWAAYCSTKAALDSFTHGLHQELKLFGVRVLSIMPGYFSTSFLANHRRDNSTEPAIDTSSRQSKIYTDPVTQGYDTTNELPRRAAESGLIGNPEKFGQRIYEIVTGTGMAEGLVARPGIDGKWEGEWKWNTVPLGTDCLNGLRGRLDHINENITAFEAISKSTDVEQDQLKHYSQGERSESASE</sequence>
<dbReference type="PRINTS" id="PR00080">
    <property type="entry name" value="SDRFAMILY"/>
</dbReference>
<dbReference type="EMBL" id="MLYV02000707">
    <property type="protein sequence ID" value="PSR79177.1"/>
    <property type="molecule type" value="Genomic_DNA"/>
</dbReference>
<comment type="caution">
    <text evidence="6">The sequence shown here is derived from an EMBL/GenBank/DDBJ whole genome shotgun (WGS) entry which is preliminary data.</text>
</comment>
<feature type="transmembrane region" description="Helical" evidence="4">
    <location>
        <begin position="281"/>
        <end position="305"/>
    </location>
</feature>
<dbReference type="OrthoDB" id="2105912at2759"/>
<dbReference type="CDD" id="cd17324">
    <property type="entry name" value="MFS_NepI_like"/>
    <property type="match status" value="1"/>
</dbReference>
<dbReference type="AlphaFoldDB" id="A0A2R6NXF2"/>
<evidence type="ECO:0000313" key="7">
    <source>
        <dbReference type="Proteomes" id="UP000186601"/>
    </source>
</evidence>
<dbReference type="InterPro" id="IPR020846">
    <property type="entry name" value="MFS_dom"/>
</dbReference>
<feature type="transmembrane region" description="Helical" evidence="4">
    <location>
        <begin position="202"/>
        <end position="222"/>
    </location>
</feature>
<feature type="transmembrane region" description="Helical" evidence="4">
    <location>
        <begin position="337"/>
        <end position="356"/>
    </location>
</feature>
<feature type="transmembrane region" description="Helical" evidence="4">
    <location>
        <begin position="87"/>
        <end position="103"/>
    </location>
</feature>
<feature type="transmembrane region" description="Helical" evidence="4">
    <location>
        <begin position="115"/>
        <end position="132"/>
    </location>
</feature>